<dbReference type="Proteomes" id="UP001055102">
    <property type="component" value="Unassembled WGS sequence"/>
</dbReference>
<keyword evidence="1" id="KW-0812">Transmembrane</keyword>
<keyword evidence="5" id="KW-1185">Reference proteome</keyword>
<dbReference type="EMBL" id="BPQR01000056">
    <property type="protein sequence ID" value="GJE07896.1"/>
    <property type="molecule type" value="Genomic_DNA"/>
</dbReference>
<comment type="caution">
    <text evidence="4">The sequence shown here is derived from an EMBL/GenBank/DDBJ whole genome shotgun (WGS) entry which is preliminary data.</text>
</comment>
<evidence type="ECO:0000313" key="4">
    <source>
        <dbReference type="EMBL" id="GJE07896.1"/>
    </source>
</evidence>
<organism evidence="4 5">
    <name type="scientific">Methylobacterium jeotgali</name>
    <dbReference type="NCBI Taxonomy" id="381630"/>
    <lineage>
        <taxon>Bacteria</taxon>
        <taxon>Pseudomonadati</taxon>
        <taxon>Pseudomonadota</taxon>
        <taxon>Alphaproteobacteria</taxon>
        <taxon>Hyphomicrobiales</taxon>
        <taxon>Methylobacteriaceae</taxon>
        <taxon>Methylobacterium</taxon>
    </lineage>
</organism>
<feature type="signal peptide" evidence="2">
    <location>
        <begin position="1"/>
        <end position="26"/>
    </location>
</feature>
<evidence type="ECO:0000256" key="1">
    <source>
        <dbReference type="SAM" id="Phobius"/>
    </source>
</evidence>
<dbReference type="InterPro" id="IPR002656">
    <property type="entry name" value="Acyl_transf_3_dom"/>
</dbReference>
<evidence type="ECO:0000259" key="3">
    <source>
        <dbReference type="Pfam" id="PF01757"/>
    </source>
</evidence>
<feature type="transmembrane region" description="Helical" evidence="1">
    <location>
        <begin position="88"/>
        <end position="107"/>
    </location>
</feature>
<proteinExistence type="predicted"/>
<dbReference type="PANTHER" id="PTHR23028">
    <property type="entry name" value="ACETYLTRANSFERASE"/>
    <property type="match status" value="1"/>
</dbReference>
<keyword evidence="1" id="KW-1133">Transmembrane helix</keyword>
<feature type="transmembrane region" description="Helical" evidence="1">
    <location>
        <begin position="42"/>
        <end position="67"/>
    </location>
</feature>
<reference evidence="4" key="1">
    <citation type="journal article" date="2021" name="Front. Microbiol.">
        <title>Comprehensive Comparative Genomics and Phenotyping of Methylobacterium Species.</title>
        <authorList>
            <person name="Alessa O."/>
            <person name="Ogura Y."/>
            <person name="Fujitani Y."/>
            <person name="Takami H."/>
            <person name="Hayashi T."/>
            <person name="Sahin N."/>
            <person name="Tani A."/>
        </authorList>
    </citation>
    <scope>NUCLEOTIDE SEQUENCE</scope>
    <source>
        <strain evidence="4">LMG 23639</strain>
    </source>
</reference>
<feature type="transmembrane region" description="Helical" evidence="1">
    <location>
        <begin position="311"/>
        <end position="339"/>
    </location>
</feature>
<feature type="transmembrane region" description="Helical" evidence="1">
    <location>
        <begin position="247"/>
        <end position="266"/>
    </location>
</feature>
<feature type="transmembrane region" description="Helical" evidence="1">
    <location>
        <begin position="166"/>
        <end position="185"/>
    </location>
</feature>
<feature type="transmembrane region" description="Helical" evidence="1">
    <location>
        <begin position="278"/>
        <end position="299"/>
    </location>
</feature>
<evidence type="ECO:0000313" key="5">
    <source>
        <dbReference type="Proteomes" id="UP001055102"/>
    </source>
</evidence>
<keyword evidence="2" id="KW-0732">Signal</keyword>
<feature type="domain" description="Acyltransferase 3" evidence="3">
    <location>
        <begin position="8"/>
        <end position="332"/>
    </location>
</feature>
<evidence type="ECO:0000256" key="2">
    <source>
        <dbReference type="SAM" id="SignalP"/>
    </source>
</evidence>
<dbReference type="RefSeq" id="WP_238277288.1">
    <property type="nucleotide sequence ID" value="NZ_BPQR01000056.1"/>
</dbReference>
<dbReference type="Pfam" id="PF01757">
    <property type="entry name" value="Acyl_transf_3"/>
    <property type="match status" value="1"/>
</dbReference>
<keyword evidence="1" id="KW-0472">Membrane</keyword>
<feature type="transmembrane region" description="Helical" evidence="1">
    <location>
        <begin position="223"/>
        <end position="241"/>
    </location>
</feature>
<feature type="transmembrane region" description="Helical" evidence="1">
    <location>
        <begin position="138"/>
        <end position="159"/>
    </location>
</feature>
<accession>A0ABQ4T1Y4</accession>
<dbReference type="PANTHER" id="PTHR23028:SF131">
    <property type="entry name" value="BLR2367 PROTEIN"/>
    <property type="match status" value="1"/>
</dbReference>
<sequence>MKLVLVQALRAAAALMVAFHHGQHEAASIAGRTGAAFAPSHLLPWAAGVDVFFAISGFIIVHAAAPLHGRPGGARLFMAHRLARIVPLYWLASLLYLALALAAPGRIGGGALEPGYVLASFLFWPAARPDGSVQPLYGLGWTLNFEMLFYVLFAAALALGAGRRGTVAVVAAVLGGLVALHLAVPGLPVPLAFWSEPVVLEFLLGAGLGLVRVEGLRLSGPARIALALCGAGGLALSASLFGEAGGFLRPLVQGVPAACLVAAAALGPVRKEAQSGGVRLASLLGDASYALYLVHPFVLRGLGEGLLRSGLAAALGPAACLALMLVGVVLAALAVHALVERPLGRRARALAERISGADLRVRGPAPGVSGSPEGR</sequence>
<feature type="chain" id="PRO_5045355124" description="Acyltransferase 3 domain-containing protein" evidence="2">
    <location>
        <begin position="27"/>
        <end position="375"/>
    </location>
</feature>
<gene>
    <name evidence="4" type="ORF">AOPFMNJM_3228</name>
</gene>
<feature type="transmembrane region" description="Helical" evidence="1">
    <location>
        <begin position="191"/>
        <end position="211"/>
    </location>
</feature>
<reference evidence="4" key="2">
    <citation type="submission" date="2021-08" db="EMBL/GenBank/DDBJ databases">
        <authorList>
            <person name="Tani A."/>
            <person name="Ola A."/>
            <person name="Ogura Y."/>
            <person name="Katsura K."/>
            <person name="Hayashi T."/>
        </authorList>
    </citation>
    <scope>NUCLEOTIDE SEQUENCE</scope>
    <source>
        <strain evidence="4">LMG 23639</strain>
    </source>
</reference>
<dbReference type="InterPro" id="IPR050879">
    <property type="entry name" value="Acyltransferase_3"/>
</dbReference>
<name>A0ABQ4T1Y4_9HYPH</name>
<protein>
    <recommendedName>
        <fullName evidence="3">Acyltransferase 3 domain-containing protein</fullName>
    </recommendedName>
</protein>